<dbReference type="GeneID" id="77169480"/>
<dbReference type="EMBL" id="AP018586">
    <property type="protein sequence ID" value="BBD92854.1"/>
    <property type="molecule type" value="Genomic_DNA"/>
</dbReference>
<evidence type="ECO:0000313" key="2">
    <source>
        <dbReference type="Proteomes" id="UP000274772"/>
    </source>
</evidence>
<dbReference type="RefSeq" id="WP_269471251.1">
    <property type="nucleotide sequence ID" value="NZ_AP018586.1"/>
</dbReference>
<evidence type="ECO:0000313" key="1">
    <source>
        <dbReference type="EMBL" id="BBD92854.1"/>
    </source>
</evidence>
<reference evidence="1 2" key="1">
    <citation type="submission" date="2018-05" db="EMBL/GenBank/DDBJ databases">
        <title>Complete genome sequencing of three human clinical isolates of Staphylococcus caprae reveals virulence factors similar to those of S. epidermidis and S. capitis.</title>
        <authorList>
            <person name="Watanabe S."/>
            <person name="Cui L."/>
        </authorList>
    </citation>
    <scope>NUCLEOTIDE SEQUENCE [LARGE SCALE GENOMIC DNA]</scope>
    <source>
        <strain evidence="1 2">JMUB590</strain>
    </source>
</reference>
<name>A0ABM7FVV8_9STAP</name>
<dbReference type="GO" id="GO:0006508">
    <property type="term" value="P:proteolysis"/>
    <property type="evidence" value="ECO:0007669"/>
    <property type="project" value="UniProtKB-KW"/>
</dbReference>
<gene>
    <name evidence="1" type="ORF">JMUB590_1797</name>
</gene>
<keyword evidence="1" id="KW-0645">Protease</keyword>
<keyword evidence="2" id="KW-1185">Reference proteome</keyword>
<organism evidence="1 2">
    <name type="scientific">Staphylococcus caprae</name>
    <dbReference type="NCBI Taxonomy" id="29380"/>
    <lineage>
        <taxon>Bacteria</taxon>
        <taxon>Bacillati</taxon>
        <taxon>Bacillota</taxon>
        <taxon>Bacilli</taxon>
        <taxon>Bacillales</taxon>
        <taxon>Staphylococcaceae</taxon>
        <taxon>Staphylococcus</taxon>
    </lineage>
</organism>
<accession>A0ABM7FVV8</accession>
<proteinExistence type="predicted"/>
<dbReference type="GO" id="GO:0008233">
    <property type="term" value="F:peptidase activity"/>
    <property type="evidence" value="ECO:0007669"/>
    <property type="project" value="UniProtKB-KW"/>
</dbReference>
<dbReference type="Pfam" id="PF07751">
    <property type="entry name" value="Abi_2"/>
    <property type="match status" value="1"/>
</dbReference>
<dbReference type="Proteomes" id="UP000274772">
    <property type="component" value="Chromosome"/>
</dbReference>
<keyword evidence="1" id="KW-0378">Hydrolase</keyword>
<dbReference type="InterPro" id="IPR011664">
    <property type="entry name" value="Abi_system_AbiD/AbiF-like"/>
</dbReference>
<sequence length="143" mass="16882">MKGLSMRDIESIKTLLETSIYNKPHLSCEEQLVLLEHRGVKIENKKFALEQLETISYYSLINAYSPLFKQENGQYEGNVTFNDFYMCYKYDTRLKNIIFKYIILIEQTLKTNLSATVAKNYGVQEPTIKRTFTNKKREANYRI</sequence>
<protein>
    <submittedName>
        <fullName evidence="1">CAAX amino protease</fullName>
    </submittedName>
</protein>